<dbReference type="InterPro" id="IPR010827">
    <property type="entry name" value="BamA/TamA_POTRA"/>
</dbReference>
<feature type="domain" description="Bacterial surface antigen (D15)" evidence="5">
    <location>
        <begin position="175"/>
        <end position="494"/>
    </location>
</feature>
<feature type="domain" description="POTRA" evidence="6">
    <location>
        <begin position="76"/>
        <end position="147"/>
    </location>
</feature>
<gene>
    <name evidence="7" type="ORF">H8E41_06975</name>
</gene>
<dbReference type="PANTHER" id="PTHR12815:SF18">
    <property type="entry name" value="SORTING AND ASSEMBLY MACHINERY COMPONENT 50 HOMOLOG"/>
    <property type="match status" value="1"/>
</dbReference>
<dbReference type="GO" id="GO:0019867">
    <property type="term" value="C:outer membrane"/>
    <property type="evidence" value="ECO:0007669"/>
    <property type="project" value="InterPro"/>
</dbReference>
<protein>
    <submittedName>
        <fullName evidence="7">BamA/TamA family outer membrane protein</fullName>
    </submittedName>
</protein>
<feature type="non-terminal residue" evidence="7">
    <location>
        <position position="1"/>
    </location>
</feature>
<dbReference type="Pfam" id="PF01103">
    <property type="entry name" value="Omp85"/>
    <property type="match status" value="1"/>
</dbReference>
<accession>A0A8J6TFP2</accession>
<evidence type="ECO:0000313" key="8">
    <source>
        <dbReference type="Proteomes" id="UP000614424"/>
    </source>
</evidence>
<dbReference type="EMBL" id="JACNJZ010000094">
    <property type="protein sequence ID" value="MBC8317633.1"/>
    <property type="molecule type" value="Genomic_DNA"/>
</dbReference>
<dbReference type="Proteomes" id="UP000614424">
    <property type="component" value="Unassembled WGS sequence"/>
</dbReference>
<comment type="caution">
    <text evidence="7">The sequence shown here is derived from an EMBL/GenBank/DDBJ whole genome shotgun (WGS) entry which is preliminary data.</text>
</comment>
<reference evidence="7 8" key="1">
    <citation type="submission" date="2020-08" db="EMBL/GenBank/DDBJ databases">
        <title>Bridging the membrane lipid divide: bacteria of the FCB group superphylum have the potential to synthesize archaeal ether lipids.</title>
        <authorList>
            <person name="Villanueva L."/>
            <person name="Von Meijenfeldt F.A.B."/>
            <person name="Westbye A.B."/>
            <person name="Yadav S."/>
            <person name="Hopmans E.C."/>
            <person name="Dutilh B.E."/>
            <person name="Sinninghe Damste J.S."/>
        </authorList>
    </citation>
    <scope>NUCLEOTIDE SEQUENCE [LARGE SCALE GENOMIC DNA]</scope>
    <source>
        <strain evidence="7">NIOZ-UU47</strain>
    </source>
</reference>
<evidence type="ECO:0000256" key="3">
    <source>
        <dbReference type="ARBA" id="ARBA00022692"/>
    </source>
</evidence>
<dbReference type="Pfam" id="PF07244">
    <property type="entry name" value="POTRA"/>
    <property type="match status" value="1"/>
</dbReference>
<dbReference type="Gene3D" id="2.40.160.50">
    <property type="entry name" value="membrane protein fhac: a member of the omp85/tpsb transporter family"/>
    <property type="match status" value="1"/>
</dbReference>
<keyword evidence="2" id="KW-1134">Transmembrane beta strand</keyword>
<dbReference type="Gene3D" id="3.10.20.310">
    <property type="entry name" value="membrane protein fhac"/>
    <property type="match status" value="1"/>
</dbReference>
<evidence type="ECO:0000256" key="2">
    <source>
        <dbReference type="ARBA" id="ARBA00022452"/>
    </source>
</evidence>
<proteinExistence type="predicted"/>
<keyword evidence="4" id="KW-0472">Membrane</keyword>
<organism evidence="7 8">
    <name type="scientific">Candidatus Desulfobia pelagia</name>
    <dbReference type="NCBI Taxonomy" id="2841692"/>
    <lineage>
        <taxon>Bacteria</taxon>
        <taxon>Pseudomonadati</taxon>
        <taxon>Thermodesulfobacteriota</taxon>
        <taxon>Desulfobulbia</taxon>
        <taxon>Desulfobulbales</taxon>
        <taxon>Desulfobulbaceae</taxon>
        <taxon>Candidatus Desulfobia</taxon>
    </lineage>
</organism>
<evidence type="ECO:0000259" key="5">
    <source>
        <dbReference type="Pfam" id="PF01103"/>
    </source>
</evidence>
<evidence type="ECO:0000259" key="6">
    <source>
        <dbReference type="Pfam" id="PF07244"/>
    </source>
</evidence>
<name>A0A8J6TFP2_9BACT</name>
<dbReference type="InterPro" id="IPR039910">
    <property type="entry name" value="D15-like"/>
</dbReference>
<dbReference type="InterPro" id="IPR000184">
    <property type="entry name" value="Bac_surfAg_D15"/>
</dbReference>
<evidence type="ECO:0000256" key="4">
    <source>
        <dbReference type="ARBA" id="ARBA00023136"/>
    </source>
</evidence>
<evidence type="ECO:0000256" key="1">
    <source>
        <dbReference type="ARBA" id="ARBA00004370"/>
    </source>
</evidence>
<sequence length="494" mass="55184">TGDVLPEFNEELEGQKNELIGQKFQQRHRLLLRIRLEELYKNGGYADVAIQTSEEKEKESGAVHLQADIISGTLVAIHDITVSGLSRTQETFVYKKLKFQAGEPYSQAKVRESFSSLYETGLFQSVNIELEKGPQLQSRSMSVDIKEKRNRELFVEPGWGSYELLRLSAGYRDWNLFGNGHRYRLQTGVSVKGRSVEMAFTEPRLLGTDIEMDFPIHYRYREEPTFTTENTGFAVYLSKKFPRNIQITGGYKTDISNTTNIDVAESASGTEDSYTTAIMTMQLVRDTRDDYFFPTKGYRGFASVDIASPLVGSTLSFYRLKAGARVFRPTGKSSVLGMRYAAGIILPVGDQEGIPVGERFYNGGENSVRSFKESDLGPLDTANQPLGGAAYNVFTLEWRYKFSDAIATSFFVDTGNVAPNGGQQLESLMAGSKKELIDATLQDFFRDMKIGIGAGVQYLLPVGPARLDLAFNPNADKETDEDEYVIHFSIGMAF</sequence>
<dbReference type="PANTHER" id="PTHR12815">
    <property type="entry name" value="SORTING AND ASSEMBLY MACHINERY SAMM50 PROTEIN FAMILY MEMBER"/>
    <property type="match status" value="1"/>
</dbReference>
<keyword evidence="3" id="KW-0812">Transmembrane</keyword>
<dbReference type="AlphaFoldDB" id="A0A8J6TFP2"/>
<comment type="subcellular location">
    <subcellularLocation>
        <location evidence="1">Membrane</location>
    </subcellularLocation>
</comment>
<evidence type="ECO:0000313" key="7">
    <source>
        <dbReference type="EMBL" id="MBC8317633.1"/>
    </source>
</evidence>